<name>A0A4T2GKW4_STRSU</name>
<protein>
    <recommendedName>
        <fullName evidence="2">C2H2-type domain-containing protein</fullName>
    </recommendedName>
</protein>
<accession>A0A4T2GKW4</accession>
<reference evidence="3 4" key="1">
    <citation type="submission" date="2019-04" db="EMBL/GenBank/DDBJ databases">
        <title>Genome analysis of Streptococcus suis strain WUSS424.</title>
        <authorList>
            <person name="Chen H."/>
            <person name="Gao X."/>
            <person name="Wu Z."/>
        </authorList>
    </citation>
    <scope>NUCLEOTIDE SEQUENCE [LARGE SCALE GENOMIC DNA]</scope>
    <source>
        <strain evidence="3 4">WUSS424</strain>
    </source>
</reference>
<dbReference type="EMBL" id="SSXO01000003">
    <property type="protein sequence ID" value="TIH99635.1"/>
    <property type="molecule type" value="Genomic_DNA"/>
</dbReference>
<evidence type="ECO:0000256" key="1">
    <source>
        <dbReference type="SAM" id="MobiDB-lite"/>
    </source>
</evidence>
<feature type="domain" description="C2H2-type" evidence="2">
    <location>
        <begin position="37"/>
        <end position="58"/>
    </location>
</feature>
<evidence type="ECO:0000259" key="2">
    <source>
        <dbReference type="PROSITE" id="PS00028"/>
    </source>
</evidence>
<comment type="caution">
    <text evidence="3">The sequence shown here is derived from an EMBL/GenBank/DDBJ whole genome shotgun (WGS) entry which is preliminary data.</text>
</comment>
<evidence type="ECO:0000313" key="4">
    <source>
        <dbReference type="Proteomes" id="UP000305165"/>
    </source>
</evidence>
<gene>
    <name evidence="3" type="ORF">FAJ39_05365</name>
</gene>
<feature type="region of interest" description="Disordered" evidence="1">
    <location>
        <begin position="255"/>
        <end position="285"/>
    </location>
</feature>
<dbReference type="Proteomes" id="UP000305165">
    <property type="component" value="Unassembled WGS sequence"/>
</dbReference>
<dbReference type="OrthoDB" id="2209459at2"/>
<dbReference type="AlphaFoldDB" id="A0A4T2GKW4"/>
<sequence length="324" mass="37985">MTWTVEKVGAVIESILNPGEELIHLYQSKTSQSIYSCVSCDHVYYKVFRISNHPSRSHYQQPTFHVDHGDFYMRGKIRSFLYQDHDWRRLKEGTFFLLRFMLKAERMGAKVYGRRRKGKLEVYLEEVEGETRYLYRFQEKQVKLIKELLVTGLLISTSMGNSSSFRFYPTPFIAPYLVRLKEVQAFNQKPAPQTLRWKVRKQLLTLVQEESLIATPVSLGEKQGFFAWWRKVFSFVQGLWRKYFAGRASSKEKSTADCQQVTPLEQAPQPVEKHPSCCRKNTQPDPIKEAWKGHVEKRHCSKVKQILPSSTLKQLKNLKQNLPE</sequence>
<dbReference type="InterPro" id="IPR013087">
    <property type="entry name" value="Znf_C2H2_type"/>
</dbReference>
<dbReference type="PROSITE" id="PS00028">
    <property type="entry name" value="ZINC_FINGER_C2H2_1"/>
    <property type="match status" value="1"/>
</dbReference>
<proteinExistence type="predicted"/>
<evidence type="ECO:0000313" key="3">
    <source>
        <dbReference type="EMBL" id="TIH99635.1"/>
    </source>
</evidence>
<organism evidence="3 4">
    <name type="scientific">Streptococcus suis</name>
    <dbReference type="NCBI Taxonomy" id="1307"/>
    <lineage>
        <taxon>Bacteria</taxon>
        <taxon>Bacillati</taxon>
        <taxon>Bacillota</taxon>
        <taxon>Bacilli</taxon>
        <taxon>Lactobacillales</taxon>
        <taxon>Streptococcaceae</taxon>
        <taxon>Streptococcus</taxon>
    </lineage>
</organism>